<dbReference type="RefSeq" id="WP_302711023.1">
    <property type="nucleotide sequence ID" value="NZ_JAULRT010000032.1"/>
</dbReference>
<dbReference type="EMBL" id="JAULRT010000032">
    <property type="protein sequence ID" value="MDO3380900.1"/>
    <property type="molecule type" value="Genomic_DNA"/>
</dbReference>
<dbReference type="InterPro" id="IPR036013">
    <property type="entry name" value="Band_7/SPFH_dom_sf"/>
</dbReference>
<comment type="subcellular location">
    <subcellularLocation>
        <location evidence="1">Membrane</location>
        <topology evidence="1">Single-pass membrane protein</topology>
    </subcellularLocation>
</comment>
<evidence type="ECO:0000313" key="5">
    <source>
        <dbReference type="Proteomes" id="UP001168380"/>
    </source>
</evidence>
<dbReference type="InterPro" id="IPR001107">
    <property type="entry name" value="Band_7"/>
</dbReference>
<proteinExistence type="predicted"/>
<dbReference type="SUPFAM" id="SSF117892">
    <property type="entry name" value="Band 7/SPFH domain"/>
    <property type="match status" value="1"/>
</dbReference>
<keyword evidence="5" id="KW-1185">Reference proteome</keyword>
<name>A0ABT8T9V5_9GAMM</name>
<feature type="domain" description="Band 7" evidence="3">
    <location>
        <begin position="12"/>
        <end position="187"/>
    </location>
</feature>
<dbReference type="Pfam" id="PF01145">
    <property type="entry name" value="Band_7"/>
    <property type="match status" value="1"/>
</dbReference>
<comment type="caution">
    <text evidence="4">The sequence shown here is derived from an EMBL/GenBank/DDBJ whole genome shotgun (WGS) entry which is preliminary data.</text>
</comment>
<evidence type="ECO:0000313" key="4">
    <source>
        <dbReference type="EMBL" id="MDO3380900.1"/>
    </source>
</evidence>
<sequence length="340" mass="37595">MFGFQYYKADSATYVIKTSGGKVRKKGKGLSFFYIQATSSIAAIPVSVQEAPFIFNLQTADYQSVRIQGQISFRVIDPDKIADVLNFNLKADGQSYASEDPLKLTDRVVRAAQSIVQNKVQSVALRDSLALSQPLVELMKTELAVQPVLEELGIALVDASVAAITPSPETSKALEAEARESILKEADDAIYARRKSAVEQERTIKDAELQTELAIQQKEQEIAESRINNERAIMRGNAQTEQERIKAEIEAENQRKELVLLNVENSKQEADSEAYAIAARMKAFSELPVENLKAMALANMQPEQMMAMAMEAMAQNAGKIGELNIGPEVFTNMMKKAVRQ</sequence>
<dbReference type="Gene3D" id="3.30.479.30">
    <property type="entry name" value="Band 7 domain"/>
    <property type="match status" value="1"/>
</dbReference>
<dbReference type="Proteomes" id="UP001168380">
    <property type="component" value="Unassembled WGS sequence"/>
</dbReference>
<keyword evidence="2" id="KW-0175">Coiled coil</keyword>
<protein>
    <submittedName>
        <fullName evidence="4">SPFH domain-containing protein</fullName>
    </submittedName>
</protein>
<evidence type="ECO:0000256" key="2">
    <source>
        <dbReference type="SAM" id="Coils"/>
    </source>
</evidence>
<evidence type="ECO:0000256" key="1">
    <source>
        <dbReference type="ARBA" id="ARBA00004167"/>
    </source>
</evidence>
<organism evidence="4 5">
    <name type="scientific">Gilvimarinus algae</name>
    <dbReference type="NCBI Taxonomy" id="3058037"/>
    <lineage>
        <taxon>Bacteria</taxon>
        <taxon>Pseudomonadati</taxon>
        <taxon>Pseudomonadota</taxon>
        <taxon>Gammaproteobacteria</taxon>
        <taxon>Cellvibrionales</taxon>
        <taxon>Cellvibrionaceae</taxon>
        <taxon>Gilvimarinus</taxon>
    </lineage>
</organism>
<reference evidence="4" key="1">
    <citation type="submission" date="2023-07" db="EMBL/GenBank/DDBJ databases">
        <title>Gilvimarinus algae sp. nov., isolated from the surface of Kelp.</title>
        <authorList>
            <person name="Sun Y.Y."/>
            <person name="Gong Y."/>
            <person name="Du Z.J."/>
        </authorList>
    </citation>
    <scope>NUCLEOTIDE SEQUENCE</scope>
    <source>
        <strain evidence="4">SDUM040014</strain>
    </source>
</reference>
<evidence type="ECO:0000259" key="3">
    <source>
        <dbReference type="Pfam" id="PF01145"/>
    </source>
</evidence>
<accession>A0ABT8T9V5</accession>
<feature type="coiled-coil region" evidence="2">
    <location>
        <begin position="215"/>
        <end position="271"/>
    </location>
</feature>
<gene>
    <name evidence="4" type="ORF">QWI16_01860</name>
</gene>